<evidence type="ECO:0000313" key="1">
    <source>
        <dbReference type="EMBL" id="AKK04133.1"/>
    </source>
</evidence>
<protein>
    <submittedName>
        <fullName evidence="1">Uncharacterized protein</fullName>
    </submittedName>
</protein>
<accession>A0A0G3GXA2</accession>
<dbReference type="AlphaFoldDB" id="A0A0G3GXA2"/>
<dbReference type="PATRIC" id="fig|1050174.4.peg.2324"/>
<dbReference type="STRING" id="1050174.CEPID_11525"/>
<gene>
    <name evidence="1" type="ORF">CEPID_11525</name>
</gene>
<dbReference type="KEGG" id="cei:CEPID_11525"/>
<reference evidence="1 2" key="1">
    <citation type="submission" date="2015-05" db="EMBL/GenBank/DDBJ databases">
        <title>Complete genome sequence of Corynebacterium epidermidicanis DSM 45586, isolated from the skin of a dog suffering from pruritus.</title>
        <authorList>
            <person name="Ruckert C."/>
            <person name="Albersmeier A."/>
            <person name="Winkler A."/>
            <person name="Tauch A."/>
        </authorList>
    </citation>
    <scope>NUCLEOTIDE SEQUENCE [LARGE SCALE GENOMIC DNA]</scope>
    <source>
        <strain evidence="1 2">DSM 45586</strain>
    </source>
</reference>
<name>A0A0G3GXA2_9CORY</name>
<dbReference type="EMBL" id="CP011541">
    <property type="protein sequence ID" value="AKK04133.1"/>
    <property type="molecule type" value="Genomic_DNA"/>
</dbReference>
<evidence type="ECO:0000313" key="2">
    <source>
        <dbReference type="Proteomes" id="UP000035368"/>
    </source>
</evidence>
<dbReference type="Proteomes" id="UP000035368">
    <property type="component" value="Chromosome"/>
</dbReference>
<proteinExistence type="predicted"/>
<organism evidence="1 2">
    <name type="scientific">Corynebacterium epidermidicanis</name>
    <dbReference type="NCBI Taxonomy" id="1050174"/>
    <lineage>
        <taxon>Bacteria</taxon>
        <taxon>Bacillati</taxon>
        <taxon>Actinomycetota</taxon>
        <taxon>Actinomycetes</taxon>
        <taxon>Mycobacteriales</taxon>
        <taxon>Corynebacteriaceae</taxon>
        <taxon>Corynebacterium</taxon>
    </lineage>
</organism>
<sequence length="88" mass="9605">MKPVRVKKCSVFGLEIDEVGPSLRYATAQVQCSQSDNNGFYGDDRVKQNTLAAKPSGGQFTPGGRGRGFLIASIQARFRQQQKEPSKA</sequence>
<keyword evidence="2" id="KW-1185">Reference proteome</keyword>